<evidence type="ECO:0008006" key="3">
    <source>
        <dbReference type="Google" id="ProtNLM"/>
    </source>
</evidence>
<feature type="compositionally biased region" description="Basic and acidic residues" evidence="1">
    <location>
        <begin position="184"/>
        <end position="195"/>
    </location>
</feature>
<evidence type="ECO:0000256" key="1">
    <source>
        <dbReference type="SAM" id="MobiDB-lite"/>
    </source>
</evidence>
<comment type="caution">
    <text evidence="2">The sequence shown here is derived from an EMBL/GenBank/DDBJ whole genome shotgun (WGS) entry which is preliminary data.</text>
</comment>
<dbReference type="AlphaFoldDB" id="A0A699HDH9"/>
<feature type="compositionally biased region" description="Low complexity" evidence="1">
    <location>
        <begin position="141"/>
        <end position="183"/>
    </location>
</feature>
<name>A0A699HDH9_TANCI</name>
<proteinExistence type="predicted"/>
<organism evidence="2">
    <name type="scientific">Tanacetum cinerariifolium</name>
    <name type="common">Dalmatian daisy</name>
    <name type="synonym">Chrysanthemum cinerariifolium</name>
    <dbReference type="NCBI Taxonomy" id="118510"/>
    <lineage>
        <taxon>Eukaryota</taxon>
        <taxon>Viridiplantae</taxon>
        <taxon>Streptophyta</taxon>
        <taxon>Embryophyta</taxon>
        <taxon>Tracheophyta</taxon>
        <taxon>Spermatophyta</taxon>
        <taxon>Magnoliopsida</taxon>
        <taxon>eudicotyledons</taxon>
        <taxon>Gunneridae</taxon>
        <taxon>Pentapetalae</taxon>
        <taxon>asterids</taxon>
        <taxon>campanulids</taxon>
        <taxon>Asterales</taxon>
        <taxon>Asteraceae</taxon>
        <taxon>Asteroideae</taxon>
        <taxon>Anthemideae</taxon>
        <taxon>Anthemidinae</taxon>
        <taxon>Tanacetum</taxon>
    </lineage>
</organism>
<gene>
    <name evidence="2" type="ORF">Tci_373499</name>
</gene>
<reference evidence="2" key="1">
    <citation type="journal article" date="2019" name="Sci. Rep.">
        <title>Draft genome of Tanacetum cinerariifolium, the natural source of mosquito coil.</title>
        <authorList>
            <person name="Yamashiro T."/>
            <person name="Shiraishi A."/>
            <person name="Satake H."/>
            <person name="Nakayama K."/>
        </authorList>
    </citation>
    <scope>NUCLEOTIDE SEQUENCE</scope>
</reference>
<protein>
    <recommendedName>
        <fullName evidence="3">Reverse transcriptase domain-containing protein</fullName>
    </recommendedName>
</protein>
<dbReference type="EMBL" id="BKCJ010145677">
    <property type="protein sequence ID" value="GEY01525.1"/>
    <property type="molecule type" value="Genomic_DNA"/>
</dbReference>
<feature type="non-terminal residue" evidence="2">
    <location>
        <position position="1"/>
    </location>
</feature>
<feature type="compositionally biased region" description="Basic and acidic residues" evidence="1">
    <location>
        <begin position="124"/>
        <end position="140"/>
    </location>
</feature>
<evidence type="ECO:0000313" key="2">
    <source>
        <dbReference type="EMBL" id="GEY01525.1"/>
    </source>
</evidence>
<feature type="region of interest" description="Disordered" evidence="1">
    <location>
        <begin position="124"/>
        <end position="195"/>
    </location>
</feature>
<sequence length="228" mass="26110">PTINQSAIRQLIDDHFTAALEAQAANMANTGNINRNPKQAHIARKCRYKEFMSCQPFNFKGSEGAVELICWFECTESVFSSSNCIEDCKVKFATGNVTASKPQILEEAINIAHRLMDQVTKHNHLQETNDQKRNLDDKRNTNNNNYPNNHDNNNYPNTRNNNNHSNNRINNNNNYQDNCNNNKRNNDHHHQQNGRHETMDMMDLIPSVGNVHCITQDHSLLGVRIATK</sequence>
<accession>A0A699HDH9</accession>